<protein>
    <submittedName>
        <fullName evidence="2">Uncharacterized protein</fullName>
    </submittedName>
</protein>
<dbReference type="AlphaFoldDB" id="A0A6M3LEU9"/>
<gene>
    <name evidence="1" type="ORF">MM415A03243_0006</name>
    <name evidence="2" type="ORF">MM415B03341_0007</name>
</gene>
<evidence type="ECO:0000313" key="1">
    <source>
        <dbReference type="EMBL" id="QJA71351.1"/>
    </source>
</evidence>
<sequence>MIVNDIIKKLKDEPCDDPKVISDYLIQLSASLYTATEMEADLEVGYCRKWEEIRNSAEMTDKMAEMKAKQTEAWRDWRTAKNTNITIIEVIRALKRKLRNLEIIYNENLN</sequence>
<reference evidence="2" key="1">
    <citation type="submission" date="2020-03" db="EMBL/GenBank/DDBJ databases">
        <title>The deep terrestrial virosphere.</title>
        <authorList>
            <person name="Holmfeldt K."/>
            <person name="Nilsson E."/>
            <person name="Simone D."/>
            <person name="Lopez-Fernandez M."/>
            <person name="Wu X."/>
            <person name="de Brujin I."/>
            <person name="Lundin D."/>
            <person name="Andersson A."/>
            <person name="Bertilsson S."/>
            <person name="Dopson M."/>
        </authorList>
    </citation>
    <scope>NUCLEOTIDE SEQUENCE</scope>
    <source>
        <strain evidence="1">MM415A03243</strain>
        <strain evidence="2">MM415B03341</strain>
    </source>
</reference>
<dbReference type="EMBL" id="MT142995">
    <property type="protein sequence ID" value="QJA91548.1"/>
    <property type="molecule type" value="Genomic_DNA"/>
</dbReference>
<name>A0A6M3LEU9_9ZZZZ</name>
<proteinExistence type="predicted"/>
<evidence type="ECO:0000313" key="2">
    <source>
        <dbReference type="EMBL" id="QJA91548.1"/>
    </source>
</evidence>
<accession>A0A6M3LEU9</accession>
<organism evidence="2">
    <name type="scientific">viral metagenome</name>
    <dbReference type="NCBI Taxonomy" id="1070528"/>
    <lineage>
        <taxon>unclassified sequences</taxon>
        <taxon>metagenomes</taxon>
        <taxon>organismal metagenomes</taxon>
    </lineage>
</organism>
<dbReference type="EMBL" id="MT141866">
    <property type="protein sequence ID" value="QJA71351.1"/>
    <property type="molecule type" value="Genomic_DNA"/>
</dbReference>